<comment type="caution">
    <text evidence="3">The sequence shown here is derived from an EMBL/GenBank/DDBJ whole genome shotgun (WGS) entry which is preliminary data.</text>
</comment>
<feature type="domain" description="Capsule synthesis protein CapA" evidence="2">
    <location>
        <begin position="6"/>
        <end position="265"/>
    </location>
</feature>
<dbReference type="Pfam" id="PF09587">
    <property type="entry name" value="PGA_cap"/>
    <property type="match status" value="1"/>
</dbReference>
<accession>A0ABP8HXY9</accession>
<dbReference type="PANTHER" id="PTHR33393">
    <property type="entry name" value="POLYGLUTAMINE SYNTHESIS ACCESSORY PROTEIN RV0574C-RELATED"/>
    <property type="match status" value="1"/>
</dbReference>
<dbReference type="Proteomes" id="UP001500975">
    <property type="component" value="Unassembled WGS sequence"/>
</dbReference>
<comment type="similarity">
    <text evidence="1">Belongs to the CapA family.</text>
</comment>
<reference evidence="4" key="1">
    <citation type="journal article" date="2019" name="Int. J. Syst. Evol. Microbiol.">
        <title>The Global Catalogue of Microorganisms (GCM) 10K type strain sequencing project: providing services to taxonomists for standard genome sequencing and annotation.</title>
        <authorList>
            <consortium name="The Broad Institute Genomics Platform"/>
            <consortium name="The Broad Institute Genome Sequencing Center for Infectious Disease"/>
            <person name="Wu L."/>
            <person name="Ma J."/>
        </authorList>
    </citation>
    <scope>NUCLEOTIDE SEQUENCE [LARGE SCALE GENOMIC DNA]</scope>
    <source>
        <strain evidence="4">JCM 17804</strain>
    </source>
</reference>
<gene>
    <name evidence="3" type="ORF">GCM10023165_32150</name>
</gene>
<dbReference type="InterPro" id="IPR019079">
    <property type="entry name" value="Capsule_synth_CapA"/>
</dbReference>
<evidence type="ECO:0000313" key="4">
    <source>
        <dbReference type="Proteomes" id="UP001500975"/>
    </source>
</evidence>
<organism evidence="3 4">
    <name type="scientific">Variovorax defluvii</name>
    <dbReference type="NCBI Taxonomy" id="913761"/>
    <lineage>
        <taxon>Bacteria</taxon>
        <taxon>Pseudomonadati</taxon>
        <taxon>Pseudomonadota</taxon>
        <taxon>Betaproteobacteria</taxon>
        <taxon>Burkholderiales</taxon>
        <taxon>Comamonadaceae</taxon>
        <taxon>Variovorax</taxon>
    </lineage>
</organism>
<dbReference type="PANTHER" id="PTHR33393:SF13">
    <property type="entry name" value="PGA BIOSYNTHESIS PROTEIN CAPA"/>
    <property type="match status" value="1"/>
</dbReference>
<keyword evidence="4" id="KW-1185">Reference proteome</keyword>
<dbReference type="CDD" id="cd07381">
    <property type="entry name" value="MPP_CapA"/>
    <property type="match status" value="1"/>
</dbReference>
<name>A0ABP8HXY9_9BURK</name>
<protein>
    <recommendedName>
        <fullName evidence="2">Capsule synthesis protein CapA domain-containing protein</fullName>
    </recommendedName>
</protein>
<dbReference type="InterPro" id="IPR052169">
    <property type="entry name" value="CW_Biosynth-Accessory"/>
</dbReference>
<dbReference type="InterPro" id="IPR029052">
    <property type="entry name" value="Metallo-depent_PP-like"/>
</dbReference>
<evidence type="ECO:0000256" key="1">
    <source>
        <dbReference type="ARBA" id="ARBA00005662"/>
    </source>
</evidence>
<dbReference type="SMART" id="SM00854">
    <property type="entry name" value="PGA_cap"/>
    <property type="match status" value="1"/>
</dbReference>
<dbReference type="Gene3D" id="3.60.21.10">
    <property type="match status" value="1"/>
</dbReference>
<dbReference type="RefSeq" id="WP_345539111.1">
    <property type="nucleotide sequence ID" value="NZ_BAABGJ010000046.1"/>
</dbReference>
<sequence length="372" mass="40920">MSKLSTLLVAGDCGPAHGRDEGFPIEGYTELVRPVLETADLRFVNCMRTFSSRAVFTEHARQVNQPVEMSKIFTSGLFDGITVANNHSYDSGPDALVDTRELLLAKGLQVTGGGRNLAEARRPAILERNGVRVGYLGYTSVGKPESVPGPDKPGVAQVRVKTSFETHGPHAPVRIRTEPEPDDLKMLVEDIAKLRREVDVVVLAYHAGVIRLPRIISDYQVTVAHAAIDAGADLVVGHSPHIPKAIEVYKGKTIFYSVGVFAMTKPFAAPSWSEPAWAHGSVRNHTDLDPAHPLMPYGKDCTLALLAKAEFSKEGIQRVAFLPMSFDKQYRPEVLRRDDPRFAKVVDYLEWASEDMPHRFQVDGDDVTVLAS</sequence>
<evidence type="ECO:0000259" key="2">
    <source>
        <dbReference type="SMART" id="SM00854"/>
    </source>
</evidence>
<dbReference type="SUPFAM" id="SSF56300">
    <property type="entry name" value="Metallo-dependent phosphatases"/>
    <property type="match status" value="1"/>
</dbReference>
<evidence type="ECO:0000313" key="3">
    <source>
        <dbReference type="EMBL" id="GAA4347198.1"/>
    </source>
</evidence>
<dbReference type="EMBL" id="BAABGJ010000046">
    <property type="protein sequence ID" value="GAA4347198.1"/>
    <property type="molecule type" value="Genomic_DNA"/>
</dbReference>
<proteinExistence type="inferred from homology"/>